<evidence type="ECO:0000256" key="14">
    <source>
        <dbReference type="ARBA" id="ARBA00047700"/>
    </source>
</evidence>
<keyword evidence="11" id="KW-0067">ATP-binding</keyword>
<dbReference type="GO" id="GO:0008986">
    <property type="term" value="F:pyruvate, water dikinase activity"/>
    <property type="evidence" value="ECO:0007669"/>
    <property type="project" value="UniProtKB-EC"/>
</dbReference>
<evidence type="ECO:0000256" key="10">
    <source>
        <dbReference type="ARBA" id="ARBA00022777"/>
    </source>
</evidence>
<evidence type="ECO:0000256" key="1">
    <source>
        <dbReference type="ARBA" id="ARBA00001946"/>
    </source>
</evidence>
<dbReference type="InterPro" id="IPR013815">
    <property type="entry name" value="ATP_grasp_subdomain_1"/>
</dbReference>
<feature type="signal peptide" evidence="15">
    <location>
        <begin position="1"/>
        <end position="24"/>
    </location>
</feature>
<comment type="function">
    <text evidence="2">Catalyzes the phosphorylation of pyruvate to phosphoenolpyruvate.</text>
</comment>
<keyword evidence="18" id="KW-1185">Reference proteome</keyword>
<sequence>MNAVLRILALCTSLAMLLPLQAFAQYSYWGRTSDLATERPVADVSIFHKRLAIEITSDKNGAFTWNFNNPENESRFQIVFNMFFSPPEENVSLQLFTVDGKQILQTGKLGQGGTYLLPHLKTGIYILQVVSEHQAETLKLYSNGIEMTLLQNLNTHKNSTIRDTVVFSKEGYYSAEIIVPSTDTIIHAKLLAKSENDVNYLNGLPDYNAFNLLQSSPFITNQGDVQSVKFIYSEKENLIYYMNSKRYEIHYFFAEQFLGYKKGHYHFNMTQYSNSGQRYLYPGEINYYKSLNKYVIRFYAGDEMGCNKIQEIFEKIYSSTYLAGKLFLYPNNSKWEECSSVPIITSDELFEGQNYQALNLAEGYGYLRKVKLNELNETYLGKHDIIILNGIPNDVSVVSGIITTEFQTPLSHINILSHNRGTPNMALRDGWTNPKLDSLAGQLIYLNVLADSFVVRKASLEEATSFWHQNEPQATTVLAKDETTSGLVNLTEVNHSAVNLVGGKAANFAELLKLSNPKIPTPENPFAIPFYYYSRHIKSNQLQTFVEELLADQTFKTDQEYRKTKLEELRNKIIDAPIDPTLVNMVSEKIENFRDFDAYRFRSSTNAEDLEFFSGAGLYDSYSAKKDHDTKSIENAIKKVWAGLWNFRAFEEREYYKIDHLSAAMGILVHRSFPDEDANGVLITKNLYNINPGFIVNAQFKEYSIVFPEPGVLHDQVILYTYSLSESDNFTIEYLSHSNIEEFKGQNVLTDSELYQLGRYCMHIKEHYFYEVPHSCNCLFDKFGLDIEFKIDSPNGKRKLYIKQVRLYQ</sequence>
<dbReference type="InterPro" id="IPR002192">
    <property type="entry name" value="PPDK_AMP/ATP-bd"/>
</dbReference>
<keyword evidence="10" id="KW-0418">Kinase</keyword>
<keyword evidence="12" id="KW-0460">Magnesium</keyword>
<dbReference type="RefSeq" id="WP_158868303.1">
    <property type="nucleotide sequence ID" value="NZ_CP046401.1"/>
</dbReference>
<evidence type="ECO:0000256" key="5">
    <source>
        <dbReference type="ARBA" id="ARBA00011996"/>
    </source>
</evidence>
<evidence type="ECO:0000256" key="3">
    <source>
        <dbReference type="ARBA" id="ARBA00004742"/>
    </source>
</evidence>
<evidence type="ECO:0000256" key="15">
    <source>
        <dbReference type="SAM" id="SignalP"/>
    </source>
</evidence>
<comment type="pathway">
    <text evidence="3">Carbohydrate biosynthesis; gluconeogenesis.</text>
</comment>
<evidence type="ECO:0000313" key="18">
    <source>
        <dbReference type="Proteomes" id="UP000428260"/>
    </source>
</evidence>
<comment type="cofactor">
    <cofactor evidence="1">
        <name>Mg(2+)</name>
        <dbReference type="ChEBI" id="CHEBI:18420"/>
    </cofactor>
</comment>
<feature type="domain" description="Pyruvate phosphate dikinase AMP/ATP-binding" evidence="16">
    <location>
        <begin position="499"/>
        <end position="806"/>
    </location>
</feature>
<protein>
    <recommendedName>
        <fullName evidence="6">Phosphoenolpyruvate synthase</fullName>
        <ecNumber evidence="5">2.7.9.2</ecNumber>
    </recommendedName>
    <alternativeName>
        <fullName evidence="13">Pyruvate, water dikinase</fullName>
    </alternativeName>
</protein>
<dbReference type="InterPro" id="IPR006319">
    <property type="entry name" value="PEP_synth"/>
</dbReference>
<evidence type="ECO:0000256" key="7">
    <source>
        <dbReference type="ARBA" id="ARBA00022679"/>
    </source>
</evidence>
<dbReference type="GO" id="GO:0005524">
    <property type="term" value="F:ATP binding"/>
    <property type="evidence" value="ECO:0007669"/>
    <property type="project" value="UniProtKB-KW"/>
</dbReference>
<gene>
    <name evidence="17" type="ORF">GM418_16585</name>
</gene>
<dbReference type="EMBL" id="CP046401">
    <property type="protein sequence ID" value="QGY45229.1"/>
    <property type="molecule type" value="Genomic_DNA"/>
</dbReference>
<proteinExistence type="inferred from homology"/>
<organism evidence="17 18">
    <name type="scientific">Maribellus comscasis</name>
    <dbReference type="NCBI Taxonomy" id="2681766"/>
    <lineage>
        <taxon>Bacteria</taxon>
        <taxon>Pseudomonadati</taxon>
        <taxon>Bacteroidota</taxon>
        <taxon>Bacteroidia</taxon>
        <taxon>Marinilabiliales</taxon>
        <taxon>Prolixibacteraceae</taxon>
        <taxon>Maribellus</taxon>
    </lineage>
</organism>
<comment type="catalytic activity">
    <reaction evidence="14">
        <text>pyruvate + ATP + H2O = phosphoenolpyruvate + AMP + phosphate + 2 H(+)</text>
        <dbReference type="Rhea" id="RHEA:11364"/>
        <dbReference type="ChEBI" id="CHEBI:15361"/>
        <dbReference type="ChEBI" id="CHEBI:15377"/>
        <dbReference type="ChEBI" id="CHEBI:15378"/>
        <dbReference type="ChEBI" id="CHEBI:30616"/>
        <dbReference type="ChEBI" id="CHEBI:43474"/>
        <dbReference type="ChEBI" id="CHEBI:58702"/>
        <dbReference type="ChEBI" id="CHEBI:456215"/>
        <dbReference type="EC" id="2.7.9.2"/>
    </reaction>
</comment>
<dbReference type="AlphaFoldDB" id="A0A6I6JVB2"/>
<evidence type="ECO:0000256" key="8">
    <source>
        <dbReference type="ARBA" id="ARBA00022723"/>
    </source>
</evidence>
<evidence type="ECO:0000256" key="6">
    <source>
        <dbReference type="ARBA" id="ARBA00021623"/>
    </source>
</evidence>
<dbReference type="UniPathway" id="UPA00138"/>
<evidence type="ECO:0000256" key="13">
    <source>
        <dbReference type="ARBA" id="ARBA00033470"/>
    </source>
</evidence>
<keyword evidence="9" id="KW-0547">Nucleotide-binding</keyword>
<evidence type="ECO:0000313" key="17">
    <source>
        <dbReference type="EMBL" id="QGY45229.1"/>
    </source>
</evidence>
<name>A0A6I6JVB2_9BACT</name>
<dbReference type="PANTHER" id="PTHR43030">
    <property type="entry name" value="PHOSPHOENOLPYRUVATE SYNTHASE"/>
    <property type="match status" value="1"/>
</dbReference>
<dbReference type="PANTHER" id="PTHR43030:SF1">
    <property type="entry name" value="PHOSPHOENOLPYRUVATE SYNTHASE"/>
    <property type="match status" value="1"/>
</dbReference>
<evidence type="ECO:0000256" key="4">
    <source>
        <dbReference type="ARBA" id="ARBA00007837"/>
    </source>
</evidence>
<reference evidence="17 18" key="1">
    <citation type="submission" date="2019-11" db="EMBL/GenBank/DDBJ databases">
        <authorList>
            <person name="Zheng R.K."/>
            <person name="Sun C.M."/>
        </authorList>
    </citation>
    <scope>NUCLEOTIDE SEQUENCE [LARGE SCALE GENOMIC DNA]</scope>
    <source>
        <strain evidence="17 18">WC007</strain>
    </source>
</reference>
<dbReference type="GO" id="GO:0046872">
    <property type="term" value="F:metal ion binding"/>
    <property type="evidence" value="ECO:0007669"/>
    <property type="project" value="UniProtKB-KW"/>
</dbReference>
<evidence type="ECO:0000256" key="11">
    <source>
        <dbReference type="ARBA" id="ARBA00022840"/>
    </source>
</evidence>
<keyword evidence="7" id="KW-0808">Transferase</keyword>
<dbReference type="NCBIfam" id="TIGR04183">
    <property type="entry name" value="Por_Secre_tail"/>
    <property type="match status" value="1"/>
</dbReference>
<keyword evidence="8" id="KW-0479">Metal-binding</keyword>
<accession>A0A6I6JVB2</accession>
<dbReference type="Proteomes" id="UP000428260">
    <property type="component" value="Chromosome"/>
</dbReference>
<evidence type="ECO:0000256" key="2">
    <source>
        <dbReference type="ARBA" id="ARBA00002988"/>
    </source>
</evidence>
<keyword evidence="15" id="KW-0732">Signal</keyword>
<feature type="chain" id="PRO_5026165730" description="Phosphoenolpyruvate synthase" evidence="15">
    <location>
        <begin position="25"/>
        <end position="809"/>
    </location>
</feature>
<evidence type="ECO:0000259" key="16">
    <source>
        <dbReference type="Pfam" id="PF01326"/>
    </source>
</evidence>
<dbReference type="EC" id="2.7.9.2" evidence="5"/>
<evidence type="ECO:0000256" key="9">
    <source>
        <dbReference type="ARBA" id="ARBA00022741"/>
    </source>
</evidence>
<dbReference type="GO" id="GO:0006094">
    <property type="term" value="P:gluconeogenesis"/>
    <property type="evidence" value="ECO:0007669"/>
    <property type="project" value="UniProtKB-UniPathway"/>
</dbReference>
<dbReference type="InterPro" id="IPR026444">
    <property type="entry name" value="Secre_tail"/>
</dbReference>
<dbReference type="SUPFAM" id="SSF56059">
    <property type="entry name" value="Glutathione synthetase ATP-binding domain-like"/>
    <property type="match status" value="1"/>
</dbReference>
<dbReference type="Gene3D" id="3.30.1490.20">
    <property type="entry name" value="ATP-grasp fold, A domain"/>
    <property type="match status" value="1"/>
</dbReference>
<evidence type="ECO:0000256" key="12">
    <source>
        <dbReference type="ARBA" id="ARBA00022842"/>
    </source>
</evidence>
<dbReference type="KEGG" id="mcos:GM418_16585"/>
<comment type="similarity">
    <text evidence="4">Belongs to the PEP-utilizing enzyme family.</text>
</comment>
<dbReference type="Pfam" id="PF01326">
    <property type="entry name" value="PPDK_N"/>
    <property type="match status" value="1"/>
</dbReference>